<dbReference type="InterPro" id="IPR046336">
    <property type="entry name" value="Lon_prtase_N_sf"/>
</dbReference>
<evidence type="ECO:0000313" key="2">
    <source>
        <dbReference type="EMBL" id="KKO12264.1"/>
    </source>
</evidence>
<dbReference type="SUPFAM" id="SSF88697">
    <property type="entry name" value="PUA domain-like"/>
    <property type="match status" value="1"/>
</dbReference>
<protein>
    <recommendedName>
        <fullName evidence="1">Lon N-terminal domain-containing protein</fullName>
    </recommendedName>
</protein>
<dbReference type="InterPro" id="IPR015947">
    <property type="entry name" value="PUA-like_sf"/>
</dbReference>
<gene>
    <name evidence="2" type="ORF">LCGC14_0002740</name>
</gene>
<evidence type="ECO:0000259" key="1">
    <source>
        <dbReference type="PROSITE" id="PS51787"/>
    </source>
</evidence>
<proteinExistence type="predicted"/>
<dbReference type="Gene3D" id="1.10.4060.10">
    <property type="entry name" value="BPP1347 like domain"/>
    <property type="match status" value="1"/>
</dbReference>
<comment type="caution">
    <text evidence="2">The sequence shown here is derived from an EMBL/GenBank/DDBJ whole genome shotgun (WGS) entry which is preliminary data.</text>
</comment>
<dbReference type="Gene3D" id="2.30.130.40">
    <property type="entry name" value="LON domain-like"/>
    <property type="match status" value="1"/>
</dbReference>
<dbReference type="Pfam" id="PF02190">
    <property type="entry name" value="LON_substr_bdg"/>
    <property type="match status" value="1"/>
</dbReference>
<accession>A0A0F9Z4Y2</accession>
<feature type="domain" description="Lon N-terminal" evidence="1">
    <location>
        <begin position="8"/>
        <end position="205"/>
    </location>
</feature>
<dbReference type="EMBL" id="LAZR01000001">
    <property type="protein sequence ID" value="KKO12264.1"/>
    <property type="molecule type" value="Genomic_DNA"/>
</dbReference>
<reference evidence="2" key="1">
    <citation type="journal article" date="2015" name="Nature">
        <title>Complex archaea that bridge the gap between prokaryotes and eukaryotes.</title>
        <authorList>
            <person name="Spang A."/>
            <person name="Saw J.H."/>
            <person name="Jorgensen S.L."/>
            <person name="Zaremba-Niedzwiedzka K."/>
            <person name="Martijn J."/>
            <person name="Lind A.E."/>
            <person name="van Eijk R."/>
            <person name="Schleper C."/>
            <person name="Guy L."/>
            <person name="Ettema T.J."/>
        </authorList>
    </citation>
    <scope>NUCLEOTIDE SEQUENCE</scope>
</reference>
<dbReference type="InterPro" id="IPR003111">
    <property type="entry name" value="Lon_prtase_N"/>
</dbReference>
<dbReference type="PANTHER" id="PTHR46732">
    <property type="entry name" value="ATP-DEPENDENT PROTEASE LA (LON) DOMAIN PROTEIN"/>
    <property type="match status" value="1"/>
</dbReference>
<sequence length="208" mass="23477">MTTILKEPELIPLFPLRSVLFPGGRLPLQVFEQRYIDLVSHCMKTDTGFGICLISQGAETVRPGARQQVERIGMYARIVDWDQLPNGLLGITVEGRHKFSVQDCWARDDKLLMATAQFSQQDFLGQPALPLTGQHQALVDLLRDLSAHPLIESLNLEIDFDDSRQLAWRLSELLPVPVQQKQQLLALDDTDERLQVIENLVASVMHQG</sequence>
<organism evidence="2">
    <name type="scientific">marine sediment metagenome</name>
    <dbReference type="NCBI Taxonomy" id="412755"/>
    <lineage>
        <taxon>unclassified sequences</taxon>
        <taxon>metagenomes</taxon>
        <taxon>ecological metagenomes</taxon>
    </lineage>
</organism>
<dbReference type="AlphaFoldDB" id="A0A0F9Z4Y2"/>
<dbReference type="PROSITE" id="PS51787">
    <property type="entry name" value="LON_N"/>
    <property type="match status" value="1"/>
</dbReference>
<dbReference type="SMART" id="SM00464">
    <property type="entry name" value="LON"/>
    <property type="match status" value="1"/>
</dbReference>
<name>A0A0F9Z4Y2_9ZZZZ</name>
<dbReference type="PANTHER" id="PTHR46732:SF8">
    <property type="entry name" value="ATP-DEPENDENT PROTEASE LA (LON) DOMAIN PROTEIN"/>
    <property type="match status" value="1"/>
</dbReference>